<dbReference type="GO" id="GO:0005509">
    <property type="term" value="F:calcium ion binding"/>
    <property type="evidence" value="ECO:0007669"/>
    <property type="project" value="InterPro"/>
</dbReference>
<dbReference type="Proteomes" id="UP000694388">
    <property type="component" value="Unplaced"/>
</dbReference>
<dbReference type="PANTHER" id="PTHR24278">
    <property type="entry name" value="COAGULATION FACTOR"/>
    <property type="match status" value="1"/>
</dbReference>
<dbReference type="Ensembl" id="ENSEBUT00000004114.1">
    <property type="protein sequence ID" value="ENSEBUP00000003728.1"/>
    <property type="gene ID" value="ENSEBUG00000002659.1"/>
</dbReference>
<sequence length="196" mass="22806">MSLFPTDASQVLLRSRRDYQAFEEFKQGHLERECVEEVCNREEAREVFENEPETVRLMVVCSLLYNSNNCNDKRGPVEHPPHVKCDFKSSTLVNMTALKMSLALHSSKHQHGRQLMVSKAALKFLRYRVPFWLYFGNIQYKSFSNIVGVGGEDDREMEQSGRLPPNTRNRRSSPRITPESTGRLKDHGRQYFHSVR</sequence>
<dbReference type="InterPro" id="IPR017857">
    <property type="entry name" value="Coagulation_fac-like_Gla_dom"/>
</dbReference>
<name>A0A8C4NAP5_EPTBU</name>
<proteinExistence type="predicted"/>
<feature type="domain" description="Gla" evidence="3">
    <location>
        <begin position="17"/>
        <end position="66"/>
    </location>
</feature>
<keyword evidence="5" id="KW-1185">Reference proteome</keyword>
<evidence type="ECO:0000313" key="5">
    <source>
        <dbReference type="Proteomes" id="UP000694388"/>
    </source>
</evidence>
<evidence type="ECO:0000259" key="3">
    <source>
        <dbReference type="PROSITE" id="PS50998"/>
    </source>
</evidence>
<dbReference type="AlphaFoldDB" id="A0A8C4NAP5"/>
<keyword evidence="1" id="KW-1015">Disulfide bond</keyword>
<reference evidence="4" key="1">
    <citation type="submission" date="2025-08" db="UniProtKB">
        <authorList>
            <consortium name="Ensembl"/>
        </authorList>
    </citation>
    <scope>IDENTIFICATION</scope>
</reference>
<evidence type="ECO:0000256" key="2">
    <source>
        <dbReference type="SAM" id="MobiDB-lite"/>
    </source>
</evidence>
<feature type="region of interest" description="Disordered" evidence="2">
    <location>
        <begin position="153"/>
        <end position="196"/>
    </location>
</feature>
<dbReference type="PANTHER" id="PTHR24278:SF28">
    <property type="entry name" value="COAGULATION FACTOR X"/>
    <property type="match status" value="1"/>
</dbReference>
<dbReference type="GeneTree" id="ENSGT01120000273007"/>
<dbReference type="Gene3D" id="4.10.740.10">
    <property type="entry name" value="Coagulation Factor IX"/>
    <property type="match status" value="1"/>
</dbReference>
<accession>A0A8C4NAP5</accession>
<dbReference type="Pfam" id="PF00594">
    <property type="entry name" value="Gla"/>
    <property type="match status" value="1"/>
</dbReference>
<organism evidence="4 5">
    <name type="scientific">Eptatretus burgeri</name>
    <name type="common">Inshore hagfish</name>
    <dbReference type="NCBI Taxonomy" id="7764"/>
    <lineage>
        <taxon>Eukaryota</taxon>
        <taxon>Metazoa</taxon>
        <taxon>Chordata</taxon>
        <taxon>Craniata</taxon>
        <taxon>Vertebrata</taxon>
        <taxon>Cyclostomata</taxon>
        <taxon>Myxini</taxon>
        <taxon>Myxiniformes</taxon>
        <taxon>Myxinidae</taxon>
        <taxon>Eptatretinae</taxon>
        <taxon>Eptatretus</taxon>
    </lineage>
</organism>
<evidence type="ECO:0000313" key="4">
    <source>
        <dbReference type="Ensembl" id="ENSEBUP00000003728.1"/>
    </source>
</evidence>
<reference evidence="4" key="2">
    <citation type="submission" date="2025-09" db="UniProtKB">
        <authorList>
            <consortium name="Ensembl"/>
        </authorList>
    </citation>
    <scope>IDENTIFICATION</scope>
</reference>
<dbReference type="SUPFAM" id="SSF57630">
    <property type="entry name" value="GLA-domain"/>
    <property type="match status" value="1"/>
</dbReference>
<dbReference type="PROSITE" id="PS50998">
    <property type="entry name" value="GLA_2"/>
    <property type="match status" value="1"/>
</dbReference>
<dbReference type="InterPro" id="IPR050442">
    <property type="entry name" value="Peptidase_S1_coag_factors"/>
</dbReference>
<dbReference type="SMART" id="SM00069">
    <property type="entry name" value="GLA"/>
    <property type="match status" value="1"/>
</dbReference>
<evidence type="ECO:0000256" key="1">
    <source>
        <dbReference type="ARBA" id="ARBA00023157"/>
    </source>
</evidence>
<protein>
    <recommendedName>
        <fullName evidence="3">Gla domain-containing protein</fullName>
    </recommendedName>
</protein>
<dbReference type="InterPro" id="IPR000294">
    <property type="entry name" value="GLA_domain"/>
</dbReference>
<dbReference type="PRINTS" id="PR00001">
    <property type="entry name" value="GLABLOOD"/>
</dbReference>
<dbReference type="InterPro" id="IPR035972">
    <property type="entry name" value="GLA-like_dom_SF"/>
</dbReference>
<dbReference type="GO" id="GO:0005615">
    <property type="term" value="C:extracellular space"/>
    <property type="evidence" value="ECO:0007669"/>
    <property type="project" value="TreeGrafter"/>
</dbReference>
<dbReference type="FunFam" id="4.10.740.10:FF:000001">
    <property type="entry name" value="vitamin K-dependent protein S"/>
    <property type="match status" value="1"/>
</dbReference>